<keyword evidence="2" id="KW-0645">Protease</keyword>
<dbReference type="Pfam" id="PF00905">
    <property type="entry name" value="Transpeptidase"/>
    <property type="match status" value="1"/>
</dbReference>
<evidence type="ECO:0000256" key="4">
    <source>
        <dbReference type="ARBA" id="ARBA00022679"/>
    </source>
</evidence>
<organism evidence="12 13">
    <name type="scientific">Rubrobacter tropicus</name>
    <dbReference type="NCBI Taxonomy" id="2653851"/>
    <lineage>
        <taxon>Bacteria</taxon>
        <taxon>Bacillati</taxon>
        <taxon>Actinomycetota</taxon>
        <taxon>Rubrobacteria</taxon>
        <taxon>Rubrobacterales</taxon>
        <taxon>Rubrobacteraceae</taxon>
        <taxon>Rubrobacter</taxon>
    </lineage>
</organism>
<dbReference type="Proteomes" id="UP000501452">
    <property type="component" value="Chromosome"/>
</dbReference>
<dbReference type="GO" id="GO:0008955">
    <property type="term" value="F:peptidoglycan glycosyltransferase activity"/>
    <property type="evidence" value="ECO:0007669"/>
    <property type="project" value="UniProtKB-EC"/>
</dbReference>
<evidence type="ECO:0000256" key="1">
    <source>
        <dbReference type="ARBA" id="ARBA00022645"/>
    </source>
</evidence>
<dbReference type="GO" id="GO:0008658">
    <property type="term" value="F:penicillin binding"/>
    <property type="evidence" value="ECO:0007669"/>
    <property type="project" value="InterPro"/>
</dbReference>
<dbReference type="Gene3D" id="3.40.710.10">
    <property type="entry name" value="DD-peptidase/beta-lactamase superfamily"/>
    <property type="match status" value="1"/>
</dbReference>
<evidence type="ECO:0000256" key="6">
    <source>
        <dbReference type="ARBA" id="ARBA00023268"/>
    </source>
</evidence>
<evidence type="ECO:0000256" key="3">
    <source>
        <dbReference type="ARBA" id="ARBA00022676"/>
    </source>
</evidence>
<evidence type="ECO:0000256" key="7">
    <source>
        <dbReference type="ARBA" id="ARBA00034000"/>
    </source>
</evidence>
<dbReference type="GO" id="GO:0009252">
    <property type="term" value="P:peptidoglycan biosynthetic process"/>
    <property type="evidence" value="ECO:0007669"/>
    <property type="project" value="TreeGrafter"/>
</dbReference>
<dbReference type="InterPro" id="IPR001460">
    <property type="entry name" value="PCN-bd_Tpept"/>
</dbReference>
<keyword evidence="6" id="KW-0511">Multifunctional enzyme</keyword>
<dbReference type="PANTHER" id="PTHR32282">
    <property type="entry name" value="BINDING PROTEIN TRANSPEPTIDASE, PUTATIVE-RELATED"/>
    <property type="match status" value="1"/>
</dbReference>
<name>A0A6G8Q898_9ACTN</name>
<feature type="transmembrane region" description="Helical" evidence="9">
    <location>
        <begin position="27"/>
        <end position="50"/>
    </location>
</feature>
<dbReference type="GO" id="GO:0030288">
    <property type="term" value="C:outer membrane-bounded periplasmic space"/>
    <property type="evidence" value="ECO:0007669"/>
    <property type="project" value="TreeGrafter"/>
</dbReference>
<evidence type="ECO:0000256" key="2">
    <source>
        <dbReference type="ARBA" id="ARBA00022670"/>
    </source>
</evidence>
<keyword evidence="9" id="KW-0812">Transmembrane</keyword>
<proteinExistence type="predicted"/>
<dbReference type="EMBL" id="CP045119">
    <property type="protein sequence ID" value="QIN82662.1"/>
    <property type="molecule type" value="Genomic_DNA"/>
</dbReference>
<evidence type="ECO:0000256" key="8">
    <source>
        <dbReference type="ARBA" id="ARBA00049902"/>
    </source>
</evidence>
<keyword evidence="9" id="KW-1133">Transmembrane helix</keyword>
<evidence type="ECO:0000256" key="9">
    <source>
        <dbReference type="SAM" id="Phobius"/>
    </source>
</evidence>
<accession>A0A6G8Q898</accession>
<dbReference type="KEGG" id="rub:GBA63_08400"/>
<dbReference type="InterPro" id="IPR023346">
    <property type="entry name" value="Lysozyme-like_dom_sf"/>
</dbReference>
<dbReference type="AlphaFoldDB" id="A0A6G8Q898"/>
<dbReference type="GO" id="GO:0006508">
    <property type="term" value="P:proteolysis"/>
    <property type="evidence" value="ECO:0007669"/>
    <property type="project" value="UniProtKB-KW"/>
</dbReference>
<dbReference type="SUPFAM" id="SSF56601">
    <property type="entry name" value="beta-lactamase/transpeptidase-like"/>
    <property type="match status" value="1"/>
</dbReference>
<reference evidence="12 13" key="1">
    <citation type="submission" date="2019-10" db="EMBL/GenBank/DDBJ databases">
        <title>Rubrobacter sp nov SCSIO 52090 isolated from a deep-sea sediment in the South China Sea.</title>
        <authorList>
            <person name="Chen R.W."/>
        </authorList>
    </citation>
    <scope>NUCLEOTIDE SEQUENCE [LARGE SCALE GENOMIC DNA]</scope>
    <source>
        <strain evidence="12 13">SCSIO 52909</strain>
    </source>
</reference>
<dbReference type="RefSeq" id="WP_166175209.1">
    <property type="nucleotide sequence ID" value="NZ_CP045119.1"/>
</dbReference>
<comment type="catalytic activity">
    <reaction evidence="8">
        <text>[GlcNAc-(1-&gt;4)-Mur2Ac(oyl-L-Ala-gamma-D-Glu-L-Lys-D-Ala-D-Ala)](n)-di-trans,octa-cis-undecaprenyl diphosphate + beta-D-GlcNAc-(1-&gt;4)-Mur2Ac(oyl-L-Ala-gamma-D-Glu-L-Lys-D-Ala-D-Ala)-di-trans,octa-cis-undecaprenyl diphosphate = [GlcNAc-(1-&gt;4)-Mur2Ac(oyl-L-Ala-gamma-D-Glu-L-Lys-D-Ala-D-Ala)](n+1)-di-trans,octa-cis-undecaprenyl diphosphate + di-trans,octa-cis-undecaprenyl diphosphate + H(+)</text>
        <dbReference type="Rhea" id="RHEA:23708"/>
        <dbReference type="Rhea" id="RHEA-COMP:9602"/>
        <dbReference type="Rhea" id="RHEA-COMP:9603"/>
        <dbReference type="ChEBI" id="CHEBI:15378"/>
        <dbReference type="ChEBI" id="CHEBI:58405"/>
        <dbReference type="ChEBI" id="CHEBI:60033"/>
        <dbReference type="ChEBI" id="CHEBI:78435"/>
        <dbReference type="EC" id="2.4.99.28"/>
    </reaction>
</comment>
<dbReference type="InterPro" id="IPR050396">
    <property type="entry name" value="Glycosyltr_51/Transpeptidase"/>
</dbReference>
<sequence>MNDWFETGKKARGKPRPGLFVRGLRTAFNTALILGASAVIGVLGLYLFVVQQYEEGLARRQPELVQDSYVYDAQGERIGAFRAVESRETVGFEGLGDRIPAAVVAVEDRRFYEHFGVDFEGLGRAAWTDLRAWEVQEGGSTISEQLMKNLFVEEDERLDVSFWRRFVQSSLAFSYERRHSKEEILTAYLNAVYFGDGAYGAERAAEQYFGKDADEVTLSEAAALAGFLHAPSTYTTWEGEPLVEQATARRDRVLGLMLEQGMISAAEHREAVSEDLQFAPDPPPEDPAYAPFVEKVREEVEEKAGAEAVRLGGLRVHTTLDPDLQHAAVEESERVLDEPDDPSAAVVTVEPQSGAIRALAGQEGDFNLALHARRQPGSSFKPFVLAAALKKDVSPESTYFSQDLNFSFQDEYYAIENYDSVERGEISIREAMAESDNTVFVQLAADVGLDRVARTARELGITTKVEAYPSTAIGGLGEGVSPLDMASAYSTFAGSGIHREPYAVGLVERVDYGRRETPFEHRIGGRRVLTGNQAAIATGVLRGVVEDGTASMYHDLDEEIGRPSAGKTGTTDDFVDAWYVGYTPRLCTSVWVGYPEGRRSMVGVHGLEEPNGERLPMDIWSSYMDRATEGDLALEFPEADTSELEISYGGM</sequence>
<dbReference type="Pfam" id="PF00912">
    <property type="entry name" value="Transgly"/>
    <property type="match status" value="1"/>
</dbReference>
<keyword evidence="3" id="KW-0328">Glycosyltransferase</keyword>
<keyword evidence="13" id="KW-1185">Reference proteome</keyword>
<evidence type="ECO:0000313" key="13">
    <source>
        <dbReference type="Proteomes" id="UP000501452"/>
    </source>
</evidence>
<gene>
    <name evidence="12" type="ORF">GBA63_08400</name>
</gene>
<feature type="domain" description="Glycosyl transferase family 51" evidence="11">
    <location>
        <begin position="75"/>
        <end position="257"/>
    </location>
</feature>
<dbReference type="Gene3D" id="1.10.3810.10">
    <property type="entry name" value="Biosynthetic peptidoglycan transglycosylase-like"/>
    <property type="match status" value="1"/>
</dbReference>
<keyword evidence="5" id="KW-0378">Hydrolase</keyword>
<dbReference type="InterPro" id="IPR012338">
    <property type="entry name" value="Beta-lactam/transpept-like"/>
</dbReference>
<comment type="catalytic activity">
    <reaction evidence="7">
        <text>Preferential cleavage: (Ac)2-L-Lys-D-Ala-|-D-Ala. Also transpeptidation of peptidyl-alanyl moieties that are N-acyl substituents of D-alanine.</text>
        <dbReference type="EC" id="3.4.16.4"/>
    </reaction>
</comment>
<feature type="domain" description="Penicillin-binding protein transpeptidase" evidence="10">
    <location>
        <begin position="345"/>
        <end position="585"/>
    </location>
</feature>
<dbReference type="InterPro" id="IPR001264">
    <property type="entry name" value="Glyco_trans_51"/>
</dbReference>
<protein>
    <submittedName>
        <fullName evidence="12">Uncharacterized protein</fullName>
    </submittedName>
</protein>
<dbReference type="PANTHER" id="PTHR32282:SF33">
    <property type="entry name" value="PEPTIDOGLYCAN GLYCOSYLTRANSFERASE"/>
    <property type="match status" value="1"/>
</dbReference>
<dbReference type="GO" id="GO:0009002">
    <property type="term" value="F:serine-type D-Ala-D-Ala carboxypeptidase activity"/>
    <property type="evidence" value="ECO:0007669"/>
    <property type="project" value="UniProtKB-EC"/>
</dbReference>
<evidence type="ECO:0000313" key="12">
    <source>
        <dbReference type="EMBL" id="QIN82662.1"/>
    </source>
</evidence>
<keyword evidence="1" id="KW-0121">Carboxypeptidase</keyword>
<keyword evidence="4" id="KW-0808">Transferase</keyword>
<keyword evidence="9" id="KW-0472">Membrane</keyword>
<dbReference type="SUPFAM" id="SSF53955">
    <property type="entry name" value="Lysozyme-like"/>
    <property type="match status" value="1"/>
</dbReference>
<dbReference type="InterPro" id="IPR036950">
    <property type="entry name" value="PBP_transglycosylase"/>
</dbReference>
<evidence type="ECO:0000256" key="5">
    <source>
        <dbReference type="ARBA" id="ARBA00022801"/>
    </source>
</evidence>
<evidence type="ECO:0000259" key="11">
    <source>
        <dbReference type="Pfam" id="PF00912"/>
    </source>
</evidence>
<evidence type="ECO:0000259" key="10">
    <source>
        <dbReference type="Pfam" id="PF00905"/>
    </source>
</evidence>